<reference evidence="1" key="1">
    <citation type="submission" date="2014-09" db="EMBL/GenBank/DDBJ databases">
        <authorList>
            <person name="Magalhaes I.L.F."/>
            <person name="Oliveira U."/>
            <person name="Santos F.R."/>
            <person name="Vidigal T.H.D.A."/>
            <person name="Brescovit A.D."/>
            <person name="Santos A.J."/>
        </authorList>
    </citation>
    <scope>NUCLEOTIDE SEQUENCE</scope>
    <source>
        <tissue evidence="1">Shoot tissue taken approximately 20 cm above the soil surface</tissue>
    </source>
</reference>
<dbReference type="AlphaFoldDB" id="A0A0A9AAD1"/>
<reference evidence="1" key="2">
    <citation type="journal article" date="2015" name="Data Brief">
        <title>Shoot transcriptome of the giant reed, Arundo donax.</title>
        <authorList>
            <person name="Barrero R.A."/>
            <person name="Guerrero F.D."/>
            <person name="Moolhuijzen P."/>
            <person name="Goolsby J.A."/>
            <person name="Tidwell J."/>
            <person name="Bellgard S.E."/>
            <person name="Bellgard M.I."/>
        </authorList>
    </citation>
    <scope>NUCLEOTIDE SEQUENCE</scope>
    <source>
        <tissue evidence="1">Shoot tissue taken approximately 20 cm above the soil surface</tissue>
    </source>
</reference>
<sequence length="69" mass="7685">MSHVLFSKTLTDELTAIIRHFWWRGNISDHNKKPLCLTSWESFCIPKGAGGLGFRDLATLNIALITGLA</sequence>
<name>A0A0A9AAD1_ARUDO</name>
<evidence type="ECO:0000313" key="1">
    <source>
        <dbReference type="EMBL" id="JAD44007.1"/>
    </source>
</evidence>
<protein>
    <submittedName>
        <fullName evidence="1">Uncharacterized protein</fullName>
    </submittedName>
</protein>
<dbReference type="EMBL" id="GBRH01253888">
    <property type="protein sequence ID" value="JAD44007.1"/>
    <property type="molecule type" value="Transcribed_RNA"/>
</dbReference>
<organism evidence="1">
    <name type="scientific">Arundo donax</name>
    <name type="common">Giant reed</name>
    <name type="synonym">Donax arundinaceus</name>
    <dbReference type="NCBI Taxonomy" id="35708"/>
    <lineage>
        <taxon>Eukaryota</taxon>
        <taxon>Viridiplantae</taxon>
        <taxon>Streptophyta</taxon>
        <taxon>Embryophyta</taxon>
        <taxon>Tracheophyta</taxon>
        <taxon>Spermatophyta</taxon>
        <taxon>Magnoliopsida</taxon>
        <taxon>Liliopsida</taxon>
        <taxon>Poales</taxon>
        <taxon>Poaceae</taxon>
        <taxon>PACMAD clade</taxon>
        <taxon>Arundinoideae</taxon>
        <taxon>Arundineae</taxon>
        <taxon>Arundo</taxon>
    </lineage>
</organism>
<accession>A0A0A9AAD1</accession>
<proteinExistence type="predicted"/>